<evidence type="ECO:0000256" key="3">
    <source>
        <dbReference type="ARBA" id="ARBA00023241"/>
    </source>
</evidence>
<evidence type="ECO:0000259" key="6">
    <source>
        <dbReference type="Pfam" id="PF26168"/>
    </source>
</evidence>
<dbReference type="Pfam" id="PF26168">
    <property type="entry name" value="Glyco_transf_N"/>
    <property type="match status" value="1"/>
</dbReference>
<dbReference type="CDD" id="cd03784">
    <property type="entry name" value="GT1_Gtf-like"/>
    <property type="match status" value="1"/>
</dbReference>
<reference evidence="7 8" key="1">
    <citation type="submission" date="2017-07" db="EMBL/GenBank/DDBJ databases">
        <title>An improved, manually edited Actinidia chinensis var. chinensis (kiwifruit) genome highlights the challenges associated with draft genomes and gene prediction in plants.</title>
        <authorList>
            <person name="Pilkington S."/>
            <person name="Crowhurst R."/>
            <person name="Hilario E."/>
            <person name="Nardozza S."/>
            <person name="Fraser L."/>
            <person name="Peng Y."/>
            <person name="Gunaseelan K."/>
            <person name="Simpson R."/>
            <person name="Tahir J."/>
            <person name="Deroles S."/>
            <person name="Templeton K."/>
            <person name="Luo Z."/>
            <person name="Davy M."/>
            <person name="Cheng C."/>
            <person name="Mcneilage M."/>
            <person name="Scaglione D."/>
            <person name="Liu Y."/>
            <person name="Zhang Q."/>
            <person name="Datson P."/>
            <person name="De Silva N."/>
            <person name="Gardiner S."/>
            <person name="Bassett H."/>
            <person name="Chagne D."/>
            <person name="Mccallum J."/>
            <person name="Dzierzon H."/>
            <person name="Deng C."/>
            <person name="Wang Y.-Y."/>
            <person name="Barron N."/>
            <person name="Manako K."/>
            <person name="Bowen J."/>
            <person name="Foster T."/>
            <person name="Erridge Z."/>
            <person name="Tiffin H."/>
            <person name="Waite C."/>
            <person name="Davies K."/>
            <person name="Grierson E."/>
            <person name="Laing W."/>
            <person name="Kirk R."/>
            <person name="Chen X."/>
            <person name="Wood M."/>
            <person name="Montefiori M."/>
            <person name="Brummell D."/>
            <person name="Schwinn K."/>
            <person name="Catanach A."/>
            <person name="Fullerton C."/>
            <person name="Li D."/>
            <person name="Meiyalaghan S."/>
            <person name="Nieuwenhuizen N."/>
            <person name="Read N."/>
            <person name="Prakash R."/>
            <person name="Hunter D."/>
            <person name="Zhang H."/>
            <person name="Mckenzie M."/>
            <person name="Knabel M."/>
            <person name="Harris A."/>
            <person name="Allan A."/>
            <person name="Chen A."/>
            <person name="Janssen B."/>
            <person name="Plunkett B."/>
            <person name="Dwamena C."/>
            <person name="Voogd C."/>
            <person name="Leif D."/>
            <person name="Lafferty D."/>
            <person name="Souleyre E."/>
            <person name="Varkonyi-Gasic E."/>
            <person name="Gambi F."/>
            <person name="Hanley J."/>
            <person name="Yao J.-L."/>
            <person name="Cheung J."/>
            <person name="David K."/>
            <person name="Warren B."/>
            <person name="Marsh K."/>
            <person name="Snowden K."/>
            <person name="Lin-Wang K."/>
            <person name="Brian L."/>
            <person name="Martinez-Sanchez M."/>
            <person name="Wang M."/>
            <person name="Ileperuma N."/>
            <person name="Macnee N."/>
            <person name="Campin R."/>
            <person name="Mcatee P."/>
            <person name="Drummond R."/>
            <person name="Espley R."/>
            <person name="Ireland H."/>
            <person name="Wu R."/>
            <person name="Atkinson R."/>
            <person name="Karunairetnam S."/>
            <person name="Bulley S."/>
            <person name="Chunkath S."/>
            <person name="Hanley Z."/>
            <person name="Storey R."/>
            <person name="Thrimawithana A."/>
            <person name="Thomson S."/>
            <person name="David C."/>
            <person name="Testolin R."/>
        </authorList>
    </citation>
    <scope>NUCLEOTIDE SEQUENCE [LARGE SCALE GENOMIC DNA]</scope>
    <source>
        <strain evidence="8">cv. Red5</strain>
        <tissue evidence="7">Young leaf</tissue>
    </source>
</reference>
<keyword evidence="4" id="KW-0328">Glycosyltransferase</keyword>
<name>A0A2R6Q6B7_ACTCC</name>
<comment type="caution">
    <text evidence="7">The sequence shown here is derived from an EMBL/GenBank/DDBJ whole genome shotgun (WGS) entry which is preliminary data.</text>
</comment>
<dbReference type="InterPro" id="IPR058980">
    <property type="entry name" value="Glyco_transf_N"/>
</dbReference>
<dbReference type="GO" id="GO:0080043">
    <property type="term" value="F:quercetin 3-O-glucosyltransferase activity"/>
    <property type="evidence" value="ECO:0007669"/>
    <property type="project" value="TreeGrafter"/>
</dbReference>
<evidence type="ECO:0000256" key="2">
    <source>
        <dbReference type="ARBA" id="ARBA00022679"/>
    </source>
</evidence>
<dbReference type="InterPro" id="IPR035595">
    <property type="entry name" value="UDP_glycos_trans_CS"/>
</dbReference>
<dbReference type="OrthoDB" id="5835829at2759"/>
<dbReference type="PANTHER" id="PTHR11926">
    <property type="entry name" value="GLUCOSYL/GLUCURONOSYL TRANSFERASES"/>
    <property type="match status" value="1"/>
</dbReference>
<keyword evidence="2 4" id="KW-0808">Transferase</keyword>
<keyword evidence="3" id="KW-0284">Flavonoid biosynthesis</keyword>
<dbReference type="FunFam" id="3.40.50.2000:FF:000055">
    <property type="entry name" value="Glycosyltransferase"/>
    <property type="match status" value="1"/>
</dbReference>
<dbReference type="Pfam" id="PF00201">
    <property type="entry name" value="UDPGT"/>
    <property type="match status" value="1"/>
</dbReference>
<dbReference type="PROSITE" id="PS00375">
    <property type="entry name" value="UDPGT"/>
    <property type="match status" value="1"/>
</dbReference>
<dbReference type="GO" id="GO:0009813">
    <property type="term" value="P:flavonoid biosynthetic process"/>
    <property type="evidence" value="ECO:0007669"/>
    <property type="project" value="UniProtKB-KW"/>
</dbReference>
<gene>
    <name evidence="7" type="ORF">CEY00_Acc21186</name>
</gene>
<dbReference type="EC" id="2.4.1.-" evidence="5"/>
<evidence type="ECO:0000313" key="8">
    <source>
        <dbReference type="Proteomes" id="UP000241394"/>
    </source>
</evidence>
<evidence type="ECO:0000256" key="5">
    <source>
        <dbReference type="RuleBase" id="RU362057"/>
    </source>
</evidence>
<organism evidence="7 8">
    <name type="scientific">Actinidia chinensis var. chinensis</name>
    <name type="common">Chinese soft-hair kiwi</name>
    <dbReference type="NCBI Taxonomy" id="1590841"/>
    <lineage>
        <taxon>Eukaryota</taxon>
        <taxon>Viridiplantae</taxon>
        <taxon>Streptophyta</taxon>
        <taxon>Embryophyta</taxon>
        <taxon>Tracheophyta</taxon>
        <taxon>Spermatophyta</taxon>
        <taxon>Magnoliopsida</taxon>
        <taxon>eudicotyledons</taxon>
        <taxon>Gunneridae</taxon>
        <taxon>Pentapetalae</taxon>
        <taxon>asterids</taxon>
        <taxon>Ericales</taxon>
        <taxon>Actinidiaceae</taxon>
        <taxon>Actinidia</taxon>
    </lineage>
</organism>
<proteinExistence type="inferred from homology"/>
<reference evidence="8" key="2">
    <citation type="journal article" date="2018" name="BMC Genomics">
        <title>A manually annotated Actinidia chinensis var. chinensis (kiwifruit) genome highlights the challenges associated with draft genomes and gene prediction in plants.</title>
        <authorList>
            <person name="Pilkington S.M."/>
            <person name="Crowhurst R."/>
            <person name="Hilario E."/>
            <person name="Nardozza S."/>
            <person name="Fraser L."/>
            <person name="Peng Y."/>
            <person name="Gunaseelan K."/>
            <person name="Simpson R."/>
            <person name="Tahir J."/>
            <person name="Deroles S.C."/>
            <person name="Templeton K."/>
            <person name="Luo Z."/>
            <person name="Davy M."/>
            <person name="Cheng C."/>
            <person name="McNeilage M."/>
            <person name="Scaglione D."/>
            <person name="Liu Y."/>
            <person name="Zhang Q."/>
            <person name="Datson P."/>
            <person name="De Silva N."/>
            <person name="Gardiner S.E."/>
            <person name="Bassett H."/>
            <person name="Chagne D."/>
            <person name="McCallum J."/>
            <person name="Dzierzon H."/>
            <person name="Deng C."/>
            <person name="Wang Y.Y."/>
            <person name="Barron L."/>
            <person name="Manako K."/>
            <person name="Bowen J."/>
            <person name="Foster T.M."/>
            <person name="Erridge Z.A."/>
            <person name="Tiffin H."/>
            <person name="Waite C.N."/>
            <person name="Davies K.M."/>
            <person name="Grierson E.P."/>
            <person name="Laing W.A."/>
            <person name="Kirk R."/>
            <person name="Chen X."/>
            <person name="Wood M."/>
            <person name="Montefiori M."/>
            <person name="Brummell D.A."/>
            <person name="Schwinn K.E."/>
            <person name="Catanach A."/>
            <person name="Fullerton C."/>
            <person name="Li D."/>
            <person name="Meiyalaghan S."/>
            <person name="Nieuwenhuizen N."/>
            <person name="Read N."/>
            <person name="Prakash R."/>
            <person name="Hunter D."/>
            <person name="Zhang H."/>
            <person name="McKenzie M."/>
            <person name="Knabel M."/>
            <person name="Harris A."/>
            <person name="Allan A.C."/>
            <person name="Gleave A."/>
            <person name="Chen A."/>
            <person name="Janssen B.J."/>
            <person name="Plunkett B."/>
            <person name="Ampomah-Dwamena C."/>
            <person name="Voogd C."/>
            <person name="Leif D."/>
            <person name="Lafferty D."/>
            <person name="Souleyre E.J.F."/>
            <person name="Varkonyi-Gasic E."/>
            <person name="Gambi F."/>
            <person name="Hanley J."/>
            <person name="Yao J.L."/>
            <person name="Cheung J."/>
            <person name="David K.M."/>
            <person name="Warren B."/>
            <person name="Marsh K."/>
            <person name="Snowden K.C."/>
            <person name="Lin-Wang K."/>
            <person name="Brian L."/>
            <person name="Martinez-Sanchez M."/>
            <person name="Wang M."/>
            <person name="Ileperuma N."/>
            <person name="Macnee N."/>
            <person name="Campin R."/>
            <person name="McAtee P."/>
            <person name="Drummond R.S.M."/>
            <person name="Espley R.V."/>
            <person name="Ireland H.S."/>
            <person name="Wu R."/>
            <person name="Atkinson R.G."/>
            <person name="Karunairetnam S."/>
            <person name="Bulley S."/>
            <person name="Chunkath S."/>
            <person name="Hanley Z."/>
            <person name="Storey R."/>
            <person name="Thrimawithana A.H."/>
            <person name="Thomson S."/>
            <person name="David C."/>
            <person name="Testolin R."/>
            <person name="Huang H."/>
            <person name="Hellens R.P."/>
            <person name="Schaffer R.J."/>
        </authorList>
    </citation>
    <scope>NUCLEOTIDE SEQUENCE [LARGE SCALE GENOMIC DNA]</scope>
    <source>
        <strain evidence="8">cv. Red5</strain>
    </source>
</reference>
<protein>
    <recommendedName>
        <fullName evidence="5">Glycosyltransferase</fullName>
        <ecNumber evidence="5">2.4.1.-</ecNumber>
    </recommendedName>
</protein>
<dbReference type="AlphaFoldDB" id="A0A2R6Q6B7"/>
<evidence type="ECO:0000256" key="1">
    <source>
        <dbReference type="ARBA" id="ARBA00009995"/>
    </source>
</evidence>
<dbReference type="InterPro" id="IPR002213">
    <property type="entry name" value="UDP_glucos_trans"/>
</dbReference>
<evidence type="ECO:0000313" key="7">
    <source>
        <dbReference type="EMBL" id="PSS02805.1"/>
    </source>
</evidence>
<feature type="domain" description="Glycosyltransferase N-terminal" evidence="6">
    <location>
        <begin position="13"/>
        <end position="143"/>
    </location>
</feature>
<comment type="similarity">
    <text evidence="1 4">Belongs to the UDP-glycosyltransferase family.</text>
</comment>
<evidence type="ECO:0000256" key="4">
    <source>
        <dbReference type="RuleBase" id="RU003718"/>
    </source>
</evidence>
<accession>A0A2R6Q6B7</accession>
<dbReference type="Proteomes" id="UP000241394">
    <property type="component" value="Chromosome LG19"/>
</dbReference>
<dbReference type="GO" id="GO:0080044">
    <property type="term" value="F:quercetin 7-O-glucosyltransferase activity"/>
    <property type="evidence" value="ECO:0007669"/>
    <property type="project" value="TreeGrafter"/>
</dbReference>
<dbReference type="SUPFAM" id="SSF53756">
    <property type="entry name" value="UDP-Glycosyltransferase/glycogen phosphorylase"/>
    <property type="match status" value="1"/>
</dbReference>
<dbReference type="EMBL" id="NKQK01000019">
    <property type="protein sequence ID" value="PSS02805.1"/>
    <property type="molecule type" value="Genomic_DNA"/>
</dbReference>
<keyword evidence="8" id="KW-1185">Reference proteome</keyword>
<dbReference type="FunCoup" id="A0A2R6Q6B7">
    <property type="interactions" value="479"/>
</dbReference>
<dbReference type="OMA" id="YEISSSH"/>
<dbReference type="FunFam" id="3.40.50.2000:FF:000027">
    <property type="entry name" value="Glycosyltransferase"/>
    <property type="match status" value="1"/>
</dbReference>
<dbReference type="Gramene" id="PSS02805">
    <property type="protein sequence ID" value="PSS02805"/>
    <property type="gene ID" value="CEY00_Acc21186"/>
</dbReference>
<dbReference type="InParanoid" id="A0A2R6Q6B7"/>
<dbReference type="PANTHER" id="PTHR11926:SF1498">
    <property type="entry name" value="GLYCOSYLTRANSFERASE"/>
    <property type="match status" value="1"/>
</dbReference>
<sequence length="484" mass="53725">MGSMAVADKPHAVCIPYPAQGHINPVLKLAKLLHSKGFHITFVNTEYNHKRLLRSRGPAALAGLPDFRFDTIPDGLPPPPSSVDATQDIPSLCVSTSKTCIAPFCDLLSKLNDTATSNVPPVTCIISDGVMSFTLEAAEKFGVPEVLFWTTSACGFLGYTQYKHLVERGLTPLKDESCHRNGYLNTTIDWLPGMNDDIQLRDIPSFVRTTDPDDIMLNFLIQESGRAPKASAIIINTFDELERDALNALSSFLPPLYTVGPLQLMLDHVPDDRLKTISSNLWKEEPKCIEWLNSKQPNSVLYVNFGSITVMTQDQLTEFAWGLANSNKDFLWIIRPDLVSGVSAILPAEFVAETRERGMLASWCSQEQILKHEAIAGFLTHSGWNSTIESLCGGVPVICWPFFAEQPTNCRYSCKEWGIGMEIDSDVRREEVERLVRELMEGEKGREMKRAAVEWKRKAEAAAGAGGSSYLNLDKLICEVLLSK</sequence>
<dbReference type="Gene3D" id="3.40.50.2000">
    <property type="entry name" value="Glycogen Phosphorylase B"/>
    <property type="match status" value="2"/>
</dbReference>